<accession>A0ABS4FRZ2</accession>
<organism evidence="1 2">
    <name type="scientific">Paenibacillus turicensis</name>
    <dbReference type="NCBI Taxonomy" id="160487"/>
    <lineage>
        <taxon>Bacteria</taxon>
        <taxon>Bacillati</taxon>
        <taxon>Bacillota</taxon>
        <taxon>Bacilli</taxon>
        <taxon>Bacillales</taxon>
        <taxon>Paenibacillaceae</taxon>
        <taxon>Paenibacillus</taxon>
    </lineage>
</organism>
<evidence type="ECO:0000313" key="2">
    <source>
        <dbReference type="Proteomes" id="UP001519272"/>
    </source>
</evidence>
<protein>
    <submittedName>
        <fullName evidence="1">Uncharacterized protein</fullName>
    </submittedName>
</protein>
<comment type="caution">
    <text evidence="1">The sequence shown here is derived from an EMBL/GenBank/DDBJ whole genome shotgun (WGS) entry which is preliminary data.</text>
</comment>
<proteinExistence type="predicted"/>
<dbReference type="EMBL" id="JAGGKG010000006">
    <property type="protein sequence ID" value="MBP1905098.1"/>
    <property type="molecule type" value="Genomic_DNA"/>
</dbReference>
<evidence type="ECO:0000313" key="1">
    <source>
        <dbReference type="EMBL" id="MBP1905098.1"/>
    </source>
</evidence>
<name>A0ABS4FRZ2_9BACL</name>
<sequence length="55" mass="6501">MEGPFVICDLYNRIFSSQISTPELQVDYMVWNQIFSSLPDHYQLPDHEVLNITKQ</sequence>
<dbReference type="Proteomes" id="UP001519272">
    <property type="component" value="Unassembled WGS sequence"/>
</dbReference>
<reference evidence="1 2" key="1">
    <citation type="submission" date="2021-03" db="EMBL/GenBank/DDBJ databases">
        <title>Genomic Encyclopedia of Type Strains, Phase IV (KMG-IV): sequencing the most valuable type-strain genomes for metagenomic binning, comparative biology and taxonomic classification.</title>
        <authorList>
            <person name="Goeker M."/>
        </authorList>
    </citation>
    <scope>NUCLEOTIDE SEQUENCE [LARGE SCALE GENOMIC DNA]</scope>
    <source>
        <strain evidence="1 2">DSM 14349</strain>
    </source>
</reference>
<dbReference type="RefSeq" id="WP_210088731.1">
    <property type="nucleotide sequence ID" value="NZ_JAGGKG010000006.1"/>
</dbReference>
<gene>
    <name evidence="1" type="ORF">J2Z32_001723</name>
</gene>
<keyword evidence="2" id="KW-1185">Reference proteome</keyword>